<dbReference type="Pfam" id="PF09397">
    <property type="entry name" value="FtsK_gamma"/>
    <property type="match status" value="1"/>
</dbReference>
<feature type="transmembrane region" description="Helical" evidence="16">
    <location>
        <begin position="174"/>
        <end position="195"/>
    </location>
</feature>
<evidence type="ECO:0000256" key="3">
    <source>
        <dbReference type="ARBA" id="ARBA00020887"/>
    </source>
</evidence>
<proteinExistence type="inferred from homology"/>
<dbReference type="Gene3D" id="3.30.980.40">
    <property type="match status" value="1"/>
</dbReference>
<evidence type="ECO:0000256" key="16">
    <source>
        <dbReference type="SAM" id="Phobius"/>
    </source>
</evidence>
<evidence type="ECO:0000256" key="11">
    <source>
        <dbReference type="ARBA" id="ARBA00023125"/>
    </source>
</evidence>
<evidence type="ECO:0000256" key="2">
    <source>
        <dbReference type="ARBA" id="ARBA00006474"/>
    </source>
</evidence>
<keyword evidence="8" id="KW-0159">Chromosome partition</keyword>
<evidence type="ECO:0000259" key="17">
    <source>
        <dbReference type="PROSITE" id="PS50901"/>
    </source>
</evidence>
<dbReference type="EMBL" id="CP046268">
    <property type="protein sequence ID" value="QMV14041.1"/>
    <property type="molecule type" value="Genomic_DNA"/>
</dbReference>
<evidence type="ECO:0000256" key="1">
    <source>
        <dbReference type="ARBA" id="ARBA00004651"/>
    </source>
</evidence>
<evidence type="ECO:0000313" key="19">
    <source>
        <dbReference type="EMBL" id="SIO95308.1"/>
    </source>
</evidence>
<organism evidence="19 20">
    <name type="scientific">Vibrio spartinae</name>
    <dbReference type="NCBI Taxonomy" id="1918945"/>
    <lineage>
        <taxon>Bacteria</taxon>
        <taxon>Pseudomonadati</taxon>
        <taxon>Pseudomonadota</taxon>
        <taxon>Gammaproteobacteria</taxon>
        <taxon>Vibrionales</taxon>
        <taxon>Vibrionaceae</taxon>
        <taxon>Vibrio</taxon>
    </lineage>
</organism>
<dbReference type="SUPFAM" id="SSF52540">
    <property type="entry name" value="P-loop containing nucleoside triphosphate hydrolases"/>
    <property type="match status" value="1"/>
</dbReference>
<dbReference type="InterPro" id="IPR050206">
    <property type="entry name" value="FtsK/SpoIIIE/SftA"/>
</dbReference>
<evidence type="ECO:0000256" key="6">
    <source>
        <dbReference type="ARBA" id="ARBA00022692"/>
    </source>
</evidence>
<dbReference type="PANTHER" id="PTHR22683">
    <property type="entry name" value="SPORULATION PROTEIN RELATED"/>
    <property type="match status" value="1"/>
</dbReference>
<dbReference type="Pfam" id="PF01580">
    <property type="entry name" value="FtsK_SpoIIIE"/>
    <property type="match status" value="1"/>
</dbReference>
<keyword evidence="6 16" id="KW-0812">Transmembrane</keyword>
<reference evidence="19 20" key="1">
    <citation type="submission" date="2016-12" db="EMBL/GenBank/DDBJ databases">
        <authorList>
            <person name="Song W.-J."/>
            <person name="Kurnit D.M."/>
        </authorList>
    </citation>
    <scope>NUCLEOTIDE SEQUENCE [LARGE SCALE GENOMIC DNA]</scope>
    <source>
        <strain evidence="19 20">CECT 9026</strain>
    </source>
</reference>
<protein>
    <recommendedName>
        <fullName evidence="3">DNA translocase FtsK</fullName>
    </recommendedName>
</protein>
<accession>A0A1N6M779</accession>
<keyword evidence="21" id="KW-1185">Reference proteome</keyword>
<evidence type="ECO:0000256" key="8">
    <source>
        <dbReference type="ARBA" id="ARBA00022829"/>
    </source>
</evidence>
<keyword evidence="10 16" id="KW-1133">Transmembrane helix</keyword>
<evidence type="ECO:0000256" key="9">
    <source>
        <dbReference type="ARBA" id="ARBA00022840"/>
    </source>
</evidence>
<evidence type="ECO:0000256" key="14">
    <source>
        <dbReference type="PROSITE-ProRule" id="PRU00289"/>
    </source>
</evidence>
<keyword evidence="13" id="KW-0131">Cell cycle</keyword>
<evidence type="ECO:0000256" key="4">
    <source>
        <dbReference type="ARBA" id="ARBA00022475"/>
    </source>
</evidence>
<dbReference type="SMART" id="SM00843">
    <property type="entry name" value="Ftsk_gamma"/>
    <property type="match status" value="1"/>
</dbReference>
<dbReference type="PROSITE" id="PS50901">
    <property type="entry name" value="FTSK"/>
    <property type="match status" value="1"/>
</dbReference>
<dbReference type="Gene3D" id="3.40.50.300">
    <property type="entry name" value="P-loop containing nucleotide triphosphate hydrolases"/>
    <property type="match status" value="1"/>
</dbReference>
<dbReference type="AlphaFoldDB" id="A0A1N6M779"/>
<feature type="transmembrane region" description="Helical" evidence="16">
    <location>
        <begin position="118"/>
        <end position="141"/>
    </location>
</feature>
<keyword evidence="5" id="KW-0132">Cell division</keyword>
<feature type="domain" description="FtsK" evidence="17">
    <location>
        <begin position="571"/>
        <end position="784"/>
    </location>
</feature>
<evidence type="ECO:0000313" key="20">
    <source>
        <dbReference type="Proteomes" id="UP000184774"/>
    </source>
</evidence>
<dbReference type="InterPro" id="IPR002543">
    <property type="entry name" value="FtsK_dom"/>
</dbReference>
<feature type="compositionally biased region" description="Acidic residues" evidence="15">
    <location>
        <begin position="344"/>
        <end position="354"/>
    </location>
</feature>
<feature type="compositionally biased region" description="Polar residues" evidence="15">
    <location>
        <begin position="355"/>
        <end position="364"/>
    </location>
</feature>
<evidence type="ECO:0000313" key="18">
    <source>
        <dbReference type="EMBL" id="QMV14041.1"/>
    </source>
</evidence>
<dbReference type="SUPFAM" id="SSF46785">
    <property type="entry name" value="Winged helix' DNA-binding domain"/>
    <property type="match status" value="1"/>
</dbReference>
<evidence type="ECO:0000256" key="10">
    <source>
        <dbReference type="ARBA" id="ARBA00022989"/>
    </source>
</evidence>
<evidence type="ECO:0000256" key="7">
    <source>
        <dbReference type="ARBA" id="ARBA00022741"/>
    </source>
</evidence>
<dbReference type="RefSeq" id="WP_074373809.1">
    <property type="nucleotide sequence ID" value="NZ_AP024907.1"/>
</dbReference>
<feature type="transmembrane region" description="Helical" evidence="16">
    <location>
        <begin position="147"/>
        <end position="167"/>
    </location>
</feature>
<feature type="transmembrane region" description="Helical" evidence="16">
    <location>
        <begin position="35"/>
        <end position="56"/>
    </location>
</feature>
<keyword evidence="12 16" id="KW-0472">Membrane</keyword>
<comment type="similarity">
    <text evidence="2">Belongs to the FtsK/SpoIIIE/SftA family.</text>
</comment>
<feature type="region of interest" description="Disordered" evidence="15">
    <location>
        <begin position="294"/>
        <end position="320"/>
    </location>
</feature>
<reference evidence="18 21" key="3">
    <citation type="journal article" date="2020" name="J. Nat. Prod.">
        <title>Genomics-Metabolomics Profiling Disclosed Marine Vibrio spartinae 3.6 as a Producer of a New Branched Side Chain Prodigiosin.</title>
        <authorList>
            <person name="Vitale G.A."/>
            <person name="Sciarretta M."/>
            <person name="Palma Esposito F."/>
            <person name="January G.G."/>
            <person name="Giaccio M."/>
            <person name="Bunk B."/>
            <person name="Sproer C."/>
            <person name="Bajerski F."/>
            <person name="Power D."/>
            <person name="Festa C."/>
            <person name="Monti M.C."/>
            <person name="D'Auria M.V."/>
            <person name="de Pascale D."/>
        </authorList>
    </citation>
    <scope>NUCLEOTIDE SEQUENCE [LARGE SCALE GENOMIC DNA]</scope>
    <source>
        <strain evidence="18 21">3.6</strain>
    </source>
</reference>
<keyword evidence="7 14" id="KW-0547">Nucleotide-binding</keyword>
<feature type="transmembrane region" description="Helical" evidence="16">
    <location>
        <begin position="76"/>
        <end position="106"/>
    </location>
</feature>
<sequence>MFKENKSKVETIIKTRAEVTTSPRLNGVQRLKESVLILAVLLSVFFSVALLTFSPADPSWSQTAWGGELHNAGGYIGAWIADTLFFTFGSLAYPLPLVITLIAWGGLRARDEDESFDFMIWGTRLLGFVVVLLTSCGLADINFDDLWYFSSGGVVGDVLSSLALPTFNILGSTLIFLFLWGAGFTLLTGISWLTIVEWLGDQAIAFAQKGVALFRSGEKETILSPGIESSAALLERDIQHRLSPTEAVVESNRTDTAPTSNSPHDNSPHDNSLTDSSLTDSSLTDNVRRFNIHIPQNEQDVVGDDAQAQQAATDINDEWSERNKQFSATIEELDKAAQQHNDFAEGDWDDDPSEDTSATTSHSFGSFDIDVHENEPTFSSLDTHDEEPDLSEAQEDSDEDVVAFQSLVSEAKKTELAKQNPFLVQPTIDLPTPTEPLPTLELLYHPEKRENFIDQDMLTEVARLVESKLLDYKIQASVVGIYPGPVITRFELDLAPGVKVSRISGLSTDLARSLSTPAVRVVEVIPGKPYVGLELPNLSRQTVYLSDVVSSDKFKRSKSPTTIVLGQDIAGDAVIADLAKMPHVLVAGTTGSGKSVGVNVMILSMLYKATPEEVRFIMIDPKMLELSIYEGIPHLLSEVVTDMKDAANALRWCVAEMERRYKLMSVVGVRNIKGFNEKLEMAAKAGHPIHDPLWKDGDSMDAEPPLLEKLPFIVVVVDEFADLMMVVGKKVEELIARLAQKARAAGIHLILATQRPSVDVITGLIKANIPTRVAFTVSTKTDSRTILDQGGAESLLGMGDMLYLPPGSSHTIRVHGAFASDDDVHAVVNNWKARGQPNYIDEIVSGDQGPEALLPGEQLDGDEDVDPLFDQVVEHVVETRRGSVSGVQRRFKIGYNRAARIVEQLEAQGIVSAPGHNGNREVLAPPPIRE</sequence>
<evidence type="ECO:0000256" key="5">
    <source>
        <dbReference type="ARBA" id="ARBA00022618"/>
    </source>
</evidence>
<dbReference type="GO" id="GO:0003677">
    <property type="term" value="F:DNA binding"/>
    <property type="evidence" value="ECO:0007669"/>
    <property type="project" value="UniProtKB-KW"/>
</dbReference>
<evidence type="ECO:0000313" key="21">
    <source>
        <dbReference type="Proteomes" id="UP000515264"/>
    </source>
</evidence>
<dbReference type="Proteomes" id="UP000184774">
    <property type="component" value="Unassembled WGS sequence"/>
</dbReference>
<keyword evidence="11" id="KW-0238">DNA-binding</keyword>
<dbReference type="InterPro" id="IPR027417">
    <property type="entry name" value="P-loop_NTPase"/>
</dbReference>
<dbReference type="GO" id="GO:0007059">
    <property type="term" value="P:chromosome segregation"/>
    <property type="evidence" value="ECO:0007669"/>
    <property type="project" value="UniProtKB-KW"/>
</dbReference>
<gene>
    <name evidence="19" type="primary">ftsK</name>
    <name evidence="19" type="ORF">VSP9026_03050</name>
    <name evidence="18" type="ORF">Vspart_01289</name>
</gene>
<feature type="binding site" evidence="14">
    <location>
        <begin position="588"/>
        <end position="595"/>
    </location>
    <ligand>
        <name>ATP</name>
        <dbReference type="ChEBI" id="CHEBI:30616"/>
    </ligand>
</feature>
<dbReference type="InterPro" id="IPR025199">
    <property type="entry name" value="FtsK_4TM"/>
</dbReference>
<comment type="subcellular location">
    <subcellularLocation>
        <location evidence="1">Cell membrane</location>
        <topology evidence="1">Multi-pass membrane protein</topology>
    </subcellularLocation>
</comment>
<feature type="compositionally biased region" description="Low complexity" evidence="15">
    <location>
        <begin position="304"/>
        <end position="314"/>
    </location>
</feature>
<feature type="compositionally biased region" description="Polar residues" evidence="15">
    <location>
        <begin position="254"/>
        <end position="271"/>
    </location>
</feature>
<dbReference type="Pfam" id="PF17854">
    <property type="entry name" value="FtsK_alpha"/>
    <property type="match status" value="1"/>
</dbReference>
<dbReference type="CDD" id="cd01127">
    <property type="entry name" value="TrwB_TraG_TraD_VirD4"/>
    <property type="match status" value="1"/>
</dbReference>
<dbReference type="OrthoDB" id="9807790at2"/>
<keyword evidence="4" id="KW-1003">Cell membrane</keyword>
<dbReference type="InterPro" id="IPR041027">
    <property type="entry name" value="FtsK_alpha"/>
</dbReference>
<evidence type="ECO:0000256" key="12">
    <source>
        <dbReference type="ARBA" id="ARBA00023136"/>
    </source>
</evidence>
<feature type="region of interest" description="Disordered" evidence="15">
    <location>
        <begin position="343"/>
        <end position="398"/>
    </location>
</feature>
<dbReference type="PANTHER" id="PTHR22683:SF41">
    <property type="entry name" value="DNA TRANSLOCASE FTSK"/>
    <property type="match status" value="1"/>
</dbReference>
<feature type="region of interest" description="Disordered" evidence="15">
    <location>
        <begin position="244"/>
        <end position="280"/>
    </location>
</feature>
<keyword evidence="9 14" id="KW-0067">ATP-binding</keyword>
<dbReference type="GO" id="GO:0005886">
    <property type="term" value="C:plasma membrane"/>
    <property type="evidence" value="ECO:0007669"/>
    <property type="project" value="UniProtKB-SubCell"/>
</dbReference>
<dbReference type="Pfam" id="PF13491">
    <property type="entry name" value="FtsK_4TM"/>
    <property type="match status" value="1"/>
</dbReference>
<dbReference type="GO" id="GO:0051301">
    <property type="term" value="P:cell division"/>
    <property type="evidence" value="ECO:0007669"/>
    <property type="project" value="UniProtKB-KW"/>
</dbReference>
<dbReference type="InterPro" id="IPR018541">
    <property type="entry name" value="Ftsk_gamma"/>
</dbReference>
<evidence type="ECO:0000256" key="15">
    <source>
        <dbReference type="SAM" id="MobiDB-lite"/>
    </source>
</evidence>
<feature type="compositionally biased region" description="Acidic residues" evidence="15">
    <location>
        <begin position="384"/>
        <end position="398"/>
    </location>
</feature>
<reference evidence="18" key="2">
    <citation type="submission" date="2019-11" db="EMBL/GenBank/DDBJ databases">
        <authorList>
            <person name="January G."/>
            <person name="Bunk B."/>
        </authorList>
    </citation>
    <scope>NUCLEOTIDE SEQUENCE</scope>
    <source>
        <strain evidence="18">3.6</strain>
    </source>
</reference>
<dbReference type="InterPro" id="IPR036388">
    <property type="entry name" value="WH-like_DNA-bd_sf"/>
</dbReference>
<dbReference type="EMBL" id="FSSB01000018">
    <property type="protein sequence ID" value="SIO95308.1"/>
    <property type="molecule type" value="Genomic_DNA"/>
</dbReference>
<dbReference type="GO" id="GO:0005524">
    <property type="term" value="F:ATP binding"/>
    <property type="evidence" value="ECO:0007669"/>
    <property type="project" value="UniProtKB-UniRule"/>
</dbReference>
<name>A0A1N6M779_9VIBR</name>
<evidence type="ECO:0000256" key="13">
    <source>
        <dbReference type="ARBA" id="ARBA00023306"/>
    </source>
</evidence>
<dbReference type="Gene3D" id="1.10.10.10">
    <property type="entry name" value="Winged helix-like DNA-binding domain superfamily/Winged helix DNA-binding domain"/>
    <property type="match status" value="1"/>
</dbReference>
<dbReference type="Proteomes" id="UP000515264">
    <property type="component" value="Chromosome 1"/>
</dbReference>
<dbReference type="FunFam" id="3.40.50.300:FF:000209">
    <property type="entry name" value="Cell division protein FtsK"/>
    <property type="match status" value="1"/>
</dbReference>
<dbReference type="InterPro" id="IPR036390">
    <property type="entry name" value="WH_DNA-bd_sf"/>
</dbReference>